<dbReference type="Ensembl" id="ENSTRUT00000057402.2">
    <property type="protein sequence ID" value="ENSTRUP00000051657.2"/>
    <property type="gene ID" value="ENSTRUG00000025544.2"/>
</dbReference>
<dbReference type="AlphaFoldDB" id="A0A3B5KE16"/>
<evidence type="ECO:0000313" key="2">
    <source>
        <dbReference type="Ensembl" id="ENSTRUP00000051657.2"/>
    </source>
</evidence>
<feature type="compositionally biased region" description="Basic and acidic residues" evidence="1">
    <location>
        <begin position="214"/>
        <end position="247"/>
    </location>
</feature>
<evidence type="ECO:0000256" key="1">
    <source>
        <dbReference type="SAM" id="MobiDB-lite"/>
    </source>
</evidence>
<feature type="compositionally biased region" description="Polar residues" evidence="1">
    <location>
        <begin position="79"/>
        <end position="88"/>
    </location>
</feature>
<protein>
    <submittedName>
        <fullName evidence="2">ATPase family AAA domain-containing protein 2-like</fullName>
    </submittedName>
</protein>
<keyword evidence="3" id="KW-1185">Reference proteome</keyword>
<feature type="compositionally biased region" description="Polar residues" evidence="1">
    <location>
        <begin position="264"/>
        <end position="274"/>
    </location>
</feature>
<feature type="region of interest" description="Disordered" evidence="1">
    <location>
        <begin position="1"/>
        <end position="313"/>
    </location>
</feature>
<feature type="compositionally biased region" description="Basic and acidic residues" evidence="1">
    <location>
        <begin position="179"/>
        <end position="206"/>
    </location>
</feature>
<sequence length="444" mass="51404">MVRPHFGPPRLKPRPYRDGHSSGPNEGNYSPDSKRRDDQNYSTKAPYNSRESRGRGRPPGVRRVPLMGEHRESRFNHWRSPNQDSYQSYPPKMEPHHNQRRPSPPRQNRPPYDHHFSCGRTPTRGSHSHRGPHFHTHPSDHQPPSSRHFHNHPADRRPDSAPPSRGSFRGHKRQPPFGHPDHRNRYPRYSPRERHHEYTGLKRWNEDGGFSHPHNGEHRPSSSQRSPREMHGRGLMPERYKSDRAQDVSHLPPLRSPSWKRGPSPSSYHQNPQETGPRKRLRSDIRIPDAPQDYGNPKNHRPQPLNVARPFGGRPLSFRDKSFLLKSRQVRTESLMKLKLPPYIKPRLGLGDPVPRGDVSSVLELRKRRFQSDFPLTKLEPRGKPEQSTSKEDSSTKSSSRDSDSSKEQVESHRALNKHRYGIFLLALTKLGLRHKVPSCLIAT</sequence>
<feature type="compositionally biased region" description="Basic residues" evidence="1">
    <location>
        <begin position="126"/>
        <end position="136"/>
    </location>
</feature>
<accession>A0A3B5KE16</accession>
<reference evidence="2" key="2">
    <citation type="submission" date="2025-08" db="UniProtKB">
        <authorList>
            <consortium name="Ensembl"/>
        </authorList>
    </citation>
    <scope>IDENTIFICATION</scope>
</reference>
<reference evidence="2 3" key="1">
    <citation type="journal article" date="2011" name="Genome Biol. Evol.">
        <title>Integration of the genetic map and genome assembly of fugu facilitates insights into distinct features of genome evolution in teleosts and mammals.</title>
        <authorList>
            <person name="Kai W."/>
            <person name="Kikuchi K."/>
            <person name="Tohari S."/>
            <person name="Chew A.K."/>
            <person name="Tay A."/>
            <person name="Fujiwara A."/>
            <person name="Hosoya S."/>
            <person name="Suetake H."/>
            <person name="Naruse K."/>
            <person name="Brenner S."/>
            <person name="Suzuki Y."/>
            <person name="Venkatesh B."/>
        </authorList>
    </citation>
    <scope>NUCLEOTIDE SEQUENCE [LARGE SCALE GENOMIC DNA]</scope>
</reference>
<name>A0A3B5KE16_TAKRU</name>
<reference evidence="2" key="3">
    <citation type="submission" date="2025-09" db="UniProtKB">
        <authorList>
            <consortium name="Ensembl"/>
        </authorList>
    </citation>
    <scope>IDENTIFICATION</scope>
</reference>
<feature type="compositionally biased region" description="Polar residues" evidence="1">
    <location>
        <begin position="22"/>
        <end position="31"/>
    </location>
</feature>
<organism evidence="2 3">
    <name type="scientific">Takifugu rubripes</name>
    <name type="common">Japanese pufferfish</name>
    <name type="synonym">Fugu rubripes</name>
    <dbReference type="NCBI Taxonomy" id="31033"/>
    <lineage>
        <taxon>Eukaryota</taxon>
        <taxon>Metazoa</taxon>
        <taxon>Chordata</taxon>
        <taxon>Craniata</taxon>
        <taxon>Vertebrata</taxon>
        <taxon>Euteleostomi</taxon>
        <taxon>Actinopterygii</taxon>
        <taxon>Neopterygii</taxon>
        <taxon>Teleostei</taxon>
        <taxon>Neoteleostei</taxon>
        <taxon>Acanthomorphata</taxon>
        <taxon>Eupercaria</taxon>
        <taxon>Tetraodontiformes</taxon>
        <taxon>Tetradontoidea</taxon>
        <taxon>Tetraodontidae</taxon>
        <taxon>Takifugu</taxon>
    </lineage>
</organism>
<dbReference type="Proteomes" id="UP000005226">
    <property type="component" value="Chromosome 15"/>
</dbReference>
<feature type="region of interest" description="Disordered" evidence="1">
    <location>
        <begin position="373"/>
        <end position="413"/>
    </location>
</feature>
<feature type="compositionally biased region" description="Basic and acidic residues" evidence="1">
    <location>
        <begin position="379"/>
        <end position="413"/>
    </location>
</feature>
<gene>
    <name evidence="2" type="primary">si:ch211-114c12.2</name>
</gene>
<evidence type="ECO:0000313" key="3">
    <source>
        <dbReference type="Proteomes" id="UP000005226"/>
    </source>
</evidence>
<dbReference type="GeneTree" id="ENSGT00410000026585"/>
<proteinExistence type="predicted"/>